<name>A0AAD5R3R7_PARTN</name>
<sequence length="94" mass="10074">MSTSTPLASITIEAKKGETTTIPSAATTSGAKKSGTTTAGCACEDHPTAKCTKLMNHCDDSHYYDLLNKYNQTISGSCTAHLKEHLQVLLPNMW</sequence>
<proteinExistence type="predicted"/>
<gene>
    <name evidence="1" type="ORF">KIN20_030443</name>
</gene>
<dbReference type="AlphaFoldDB" id="A0AAD5R3R7"/>
<evidence type="ECO:0000313" key="1">
    <source>
        <dbReference type="EMBL" id="KAJ1369061.1"/>
    </source>
</evidence>
<protein>
    <submittedName>
        <fullName evidence="1">Uncharacterized protein</fullName>
    </submittedName>
</protein>
<keyword evidence="2" id="KW-1185">Reference proteome</keyword>
<organism evidence="1 2">
    <name type="scientific">Parelaphostrongylus tenuis</name>
    <name type="common">Meningeal worm</name>
    <dbReference type="NCBI Taxonomy" id="148309"/>
    <lineage>
        <taxon>Eukaryota</taxon>
        <taxon>Metazoa</taxon>
        <taxon>Ecdysozoa</taxon>
        <taxon>Nematoda</taxon>
        <taxon>Chromadorea</taxon>
        <taxon>Rhabditida</taxon>
        <taxon>Rhabditina</taxon>
        <taxon>Rhabditomorpha</taxon>
        <taxon>Strongyloidea</taxon>
        <taxon>Metastrongylidae</taxon>
        <taxon>Parelaphostrongylus</taxon>
    </lineage>
</organism>
<comment type="caution">
    <text evidence="1">The sequence shown here is derived from an EMBL/GenBank/DDBJ whole genome shotgun (WGS) entry which is preliminary data.</text>
</comment>
<evidence type="ECO:0000313" key="2">
    <source>
        <dbReference type="Proteomes" id="UP001196413"/>
    </source>
</evidence>
<dbReference type="EMBL" id="JAHQIW010006393">
    <property type="protein sequence ID" value="KAJ1369061.1"/>
    <property type="molecule type" value="Genomic_DNA"/>
</dbReference>
<dbReference type="Proteomes" id="UP001196413">
    <property type="component" value="Unassembled WGS sequence"/>
</dbReference>
<reference evidence="1" key="1">
    <citation type="submission" date="2021-06" db="EMBL/GenBank/DDBJ databases">
        <title>Parelaphostrongylus tenuis whole genome reference sequence.</title>
        <authorList>
            <person name="Garwood T.J."/>
            <person name="Larsen P.A."/>
            <person name="Fountain-Jones N.M."/>
            <person name="Garbe J.R."/>
            <person name="Macchietto M.G."/>
            <person name="Kania S.A."/>
            <person name="Gerhold R.W."/>
            <person name="Richards J.E."/>
            <person name="Wolf T.M."/>
        </authorList>
    </citation>
    <scope>NUCLEOTIDE SEQUENCE</scope>
    <source>
        <strain evidence="1">MNPRO001-30</strain>
        <tissue evidence="1">Meninges</tissue>
    </source>
</reference>
<accession>A0AAD5R3R7</accession>